<dbReference type="PANTHER" id="PTHR14927:SF0">
    <property type="entry name" value="NUCLEOLAR PROTEIN 10"/>
    <property type="match status" value="1"/>
</dbReference>
<dbReference type="Pfam" id="PF23097">
    <property type="entry name" value="NOL10_2nd"/>
    <property type="match status" value="1"/>
</dbReference>
<organism evidence="10 11">
    <name type="scientific">Naegleria fowleri</name>
    <name type="common">Brain eating amoeba</name>
    <dbReference type="NCBI Taxonomy" id="5763"/>
    <lineage>
        <taxon>Eukaryota</taxon>
        <taxon>Discoba</taxon>
        <taxon>Heterolobosea</taxon>
        <taxon>Tetramitia</taxon>
        <taxon>Eutetramitia</taxon>
        <taxon>Vahlkampfiidae</taxon>
        <taxon>Naegleria</taxon>
    </lineage>
</organism>
<comment type="caution">
    <text evidence="10">The sequence shown here is derived from an EMBL/GenBank/DDBJ whole genome shotgun (WGS) entry which is preliminary data.</text>
</comment>
<evidence type="ECO:0000313" key="10">
    <source>
        <dbReference type="EMBL" id="KAF0975209.1"/>
    </source>
</evidence>
<dbReference type="OMA" id="MNDDMIV"/>
<feature type="region of interest" description="Disordered" evidence="6">
    <location>
        <begin position="543"/>
        <end position="581"/>
    </location>
</feature>
<evidence type="ECO:0000256" key="1">
    <source>
        <dbReference type="ARBA" id="ARBA00004604"/>
    </source>
</evidence>
<dbReference type="EMBL" id="VFQX01000048">
    <property type="protein sequence ID" value="KAF0975209.1"/>
    <property type="molecule type" value="Genomic_DNA"/>
</dbReference>
<dbReference type="InterPro" id="IPR012580">
    <property type="entry name" value="NUC153"/>
</dbReference>
<dbReference type="RefSeq" id="XP_044559922.1">
    <property type="nucleotide sequence ID" value="XM_044709544.1"/>
</dbReference>
<dbReference type="PANTHER" id="PTHR14927">
    <property type="entry name" value="NUCLEOLAR PROTEIN 10"/>
    <property type="match status" value="1"/>
</dbReference>
<protein>
    <submittedName>
        <fullName evidence="10">Uncharacterized protein</fullName>
    </submittedName>
</protein>
<feature type="domain" description="NUC153" evidence="7">
    <location>
        <begin position="527"/>
        <end position="544"/>
    </location>
</feature>
<feature type="compositionally biased region" description="Basic and acidic residues" evidence="6">
    <location>
        <begin position="543"/>
        <end position="574"/>
    </location>
</feature>
<proteinExistence type="inferred from homology"/>
<dbReference type="Pfam" id="PF08159">
    <property type="entry name" value="NUC153"/>
    <property type="match status" value="1"/>
</dbReference>
<feature type="compositionally biased region" description="Acidic residues" evidence="6">
    <location>
        <begin position="624"/>
        <end position="633"/>
    </location>
</feature>
<feature type="compositionally biased region" description="Basic and acidic residues" evidence="6">
    <location>
        <begin position="597"/>
        <end position="612"/>
    </location>
</feature>
<gene>
    <name evidence="10" type="ORF">FDP41_005962</name>
</gene>
<evidence type="ECO:0000313" key="11">
    <source>
        <dbReference type="Proteomes" id="UP000444721"/>
    </source>
</evidence>
<keyword evidence="5" id="KW-0539">Nucleus</keyword>
<comment type="similarity">
    <text evidence="2">Belongs to the WD repeat NOL10/ENP2 family.</text>
</comment>
<dbReference type="GO" id="GO:0000462">
    <property type="term" value="P:maturation of SSU-rRNA from tricistronic rRNA transcript (SSU-rRNA, 5.8S rRNA, LSU-rRNA)"/>
    <property type="evidence" value="ECO:0007669"/>
    <property type="project" value="TreeGrafter"/>
</dbReference>
<dbReference type="Gene3D" id="2.130.10.10">
    <property type="entry name" value="YVTN repeat-like/Quinoprotein amine dehydrogenase"/>
    <property type="match status" value="1"/>
</dbReference>
<reference evidence="10 11" key="1">
    <citation type="journal article" date="2019" name="Sci. Rep.">
        <title>Nanopore sequencing improves the draft genome of the human pathogenic amoeba Naegleria fowleri.</title>
        <authorList>
            <person name="Liechti N."/>
            <person name="Schurch N."/>
            <person name="Bruggmann R."/>
            <person name="Wittwer M."/>
        </authorList>
    </citation>
    <scope>NUCLEOTIDE SEQUENCE [LARGE SCALE GENOMIC DNA]</scope>
    <source>
        <strain evidence="10 11">ATCC 30894</strain>
    </source>
</reference>
<dbReference type="AlphaFoldDB" id="A0A6A5BQG4"/>
<evidence type="ECO:0000256" key="4">
    <source>
        <dbReference type="ARBA" id="ARBA00022737"/>
    </source>
</evidence>
<name>A0A6A5BQG4_NAEFO</name>
<comment type="subcellular location">
    <subcellularLocation>
        <location evidence="1">Nucleus</location>
        <location evidence="1">Nucleolus</location>
    </subcellularLocation>
</comment>
<dbReference type="OrthoDB" id="273340at2759"/>
<dbReference type="InterPro" id="IPR015943">
    <property type="entry name" value="WD40/YVTN_repeat-like_dom_sf"/>
</dbReference>
<feature type="region of interest" description="Disordered" evidence="6">
    <location>
        <begin position="597"/>
        <end position="656"/>
    </location>
</feature>
<keyword evidence="3" id="KW-0853">WD repeat</keyword>
<dbReference type="Pfam" id="PF23098">
    <property type="entry name" value="Beta-prop_NOL10_N"/>
    <property type="match status" value="1"/>
</dbReference>
<evidence type="ECO:0000256" key="6">
    <source>
        <dbReference type="SAM" id="MobiDB-lite"/>
    </source>
</evidence>
<keyword evidence="4" id="KW-0677">Repeat</keyword>
<dbReference type="VEuPathDB" id="AmoebaDB:NF0101590"/>
<dbReference type="InterPro" id="IPR036322">
    <property type="entry name" value="WD40_repeat_dom_sf"/>
</dbReference>
<evidence type="ECO:0000256" key="2">
    <source>
        <dbReference type="ARBA" id="ARBA00005264"/>
    </source>
</evidence>
<keyword evidence="11" id="KW-1185">Reference proteome</keyword>
<dbReference type="SUPFAM" id="SSF50978">
    <property type="entry name" value="WD40 repeat-like"/>
    <property type="match status" value="1"/>
</dbReference>
<dbReference type="Proteomes" id="UP000444721">
    <property type="component" value="Unassembled WGS sequence"/>
</dbReference>
<dbReference type="GO" id="GO:0032040">
    <property type="term" value="C:small-subunit processome"/>
    <property type="evidence" value="ECO:0007669"/>
    <property type="project" value="TreeGrafter"/>
</dbReference>
<sequence>MINTKRLLKEIETKKKISDVKFFKDDADKNHGKSRGTSTFNSSNMNIASKNYGVLVYDLEGKKSLSDIVQNSKLKAKYNTEAKNYFNLIDDLEFPTACNNICLAADENHLWASGIYKPQVRCFTLDDLTIKFKRHVDYEILKLCPLTSDYKKMATLCVDRYIEIHAQWGSYYRFRIPKYGRDITYHDYSAELVMVGSSNEIYRFNLEQGMFRKPTMSYSNAEAINTVKINPVHQLFGLGCDNGFVECMDPRSKKIIGCIDAFDSIHTMLGSSSLESSSHAVTAFEFDNDGIGFAVGTTSGQVGLFDLRKKGAVFVKDHHTDLPIVKIAYHETSKNIFSADTQVVKIWDKSNGNNYTNLELTAKINDFCIIPHSGMVLVGGERSKIKPFYIPSLGPAPKWCSFVDQITEELEDFKKNTVYQDFKFLTLEEVQDLGLEDLFGTDLLRPYMHGFFIKMSLYKRALEYSNQKPEIAPSELLTPGQVDSMSEERLKEERVRALVDFITQEEGEEESFAQQKPKKPQIAAVDDERFKEMLDNPDFAVDESEKKKKFEERKAKRREVFDTSSHRRDKKAEREQEDSIGIYGIESAQSLNYNDHADFLDFGSKNKKERNMTFHSRLNRKGENEEDNNEDNDDGQKRKRRGGGSGDKRSKHIKKY</sequence>
<dbReference type="InterPro" id="IPR040382">
    <property type="entry name" value="NOL10/Enp2"/>
</dbReference>
<dbReference type="InterPro" id="IPR056551">
    <property type="entry name" value="Beta-prop_NOL10_N"/>
</dbReference>
<feature type="domain" description="Nucleolar protein 10-like second" evidence="8">
    <location>
        <begin position="418"/>
        <end position="463"/>
    </location>
</feature>
<dbReference type="GeneID" id="68113180"/>
<accession>A0A6A5BQG4</accession>
<evidence type="ECO:0000259" key="7">
    <source>
        <dbReference type="Pfam" id="PF08159"/>
    </source>
</evidence>
<feature type="domain" description="Nucleolar protein 10-like N-terminal" evidence="9">
    <location>
        <begin position="53"/>
        <end position="413"/>
    </location>
</feature>
<dbReference type="GO" id="GO:0030686">
    <property type="term" value="C:90S preribosome"/>
    <property type="evidence" value="ECO:0007669"/>
    <property type="project" value="TreeGrafter"/>
</dbReference>
<dbReference type="InterPro" id="IPR056550">
    <property type="entry name" value="NOL10_2nd"/>
</dbReference>
<dbReference type="VEuPathDB" id="AmoebaDB:FDP41_005962"/>
<evidence type="ECO:0000259" key="9">
    <source>
        <dbReference type="Pfam" id="PF23098"/>
    </source>
</evidence>
<evidence type="ECO:0000256" key="3">
    <source>
        <dbReference type="ARBA" id="ARBA00022574"/>
    </source>
</evidence>
<evidence type="ECO:0000256" key="5">
    <source>
        <dbReference type="ARBA" id="ARBA00023242"/>
    </source>
</evidence>
<evidence type="ECO:0000259" key="8">
    <source>
        <dbReference type="Pfam" id="PF23097"/>
    </source>
</evidence>
<dbReference type="VEuPathDB" id="AmoebaDB:NfTy_043790"/>